<dbReference type="SUPFAM" id="SSF55347">
    <property type="entry name" value="Glyceraldehyde-3-phosphate dehydrogenase-like, C-terminal domain"/>
    <property type="match status" value="1"/>
</dbReference>
<dbReference type="InterPro" id="IPR019546">
    <property type="entry name" value="TAT_signal_bac_arc"/>
</dbReference>
<dbReference type="GeneID" id="90608102"/>
<evidence type="ECO:0000313" key="4">
    <source>
        <dbReference type="Proteomes" id="UP000225740"/>
    </source>
</evidence>
<gene>
    <name evidence="3" type="ORF">CEE69_07810</name>
</gene>
<protein>
    <submittedName>
        <fullName evidence="3">Oxidoreductase</fullName>
    </submittedName>
</protein>
<comment type="caution">
    <text evidence="3">The sequence shown here is derived from an EMBL/GenBank/DDBJ whole genome shotgun (WGS) entry which is preliminary data.</text>
</comment>
<dbReference type="Proteomes" id="UP000225740">
    <property type="component" value="Unassembled WGS sequence"/>
</dbReference>
<proteinExistence type="predicted"/>
<dbReference type="EMBL" id="NIZW01000006">
    <property type="protein sequence ID" value="PHQ35561.1"/>
    <property type="molecule type" value="Genomic_DNA"/>
</dbReference>
<dbReference type="SUPFAM" id="SSF51735">
    <property type="entry name" value="NAD(P)-binding Rossmann-fold domains"/>
    <property type="match status" value="1"/>
</dbReference>
<dbReference type="AlphaFoldDB" id="A0A2G1W969"/>
<reference evidence="3 4" key="1">
    <citation type="submission" date="2017-06" db="EMBL/GenBank/DDBJ databases">
        <title>Description of Rhodopirellula bahusiensis sp. nov.</title>
        <authorList>
            <person name="Kizina J."/>
            <person name="Harder J."/>
        </authorList>
    </citation>
    <scope>NUCLEOTIDE SEQUENCE [LARGE SCALE GENOMIC DNA]</scope>
    <source>
        <strain evidence="3 4">SWK21</strain>
    </source>
</reference>
<keyword evidence="4" id="KW-1185">Reference proteome</keyword>
<evidence type="ECO:0000259" key="2">
    <source>
        <dbReference type="Pfam" id="PF19051"/>
    </source>
</evidence>
<dbReference type="Pfam" id="PF01408">
    <property type="entry name" value="GFO_IDH_MocA"/>
    <property type="match status" value="1"/>
</dbReference>
<dbReference type="NCBIfam" id="TIGR01409">
    <property type="entry name" value="TAT_signal_seq"/>
    <property type="match status" value="1"/>
</dbReference>
<dbReference type="PANTHER" id="PTHR43818:SF5">
    <property type="entry name" value="OXIDOREDUCTASE FAMILY PROTEIN"/>
    <property type="match status" value="1"/>
</dbReference>
<feature type="domain" description="Gfo/Idh/MocA-like oxidoreductase N-terminal" evidence="1">
    <location>
        <begin position="76"/>
        <end position="163"/>
    </location>
</feature>
<dbReference type="PROSITE" id="PS51318">
    <property type="entry name" value="TAT"/>
    <property type="match status" value="1"/>
</dbReference>
<dbReference type="InterPro" id="IPR000683">
    <property type="entry name" value="Gfo/Idh/MocA-like_OxRdtase_N"/>
</dbReference>
<dbReference type="Pfam" id="PF19051">
    <property type="entry name" value="GFO_IDH_MocA_C2"/>
    <property type="match status" value="1"/>
</dbReference>
<sequence length="456" mass="50637">MSARQKLNRRHFLQTTGAATAAGYFAGTSSLGNAQESPNERPVFATIGLRNQGWTITNKSFKYADFAAMADVDANVLGENIEKAKKAQGKAPEGYADYRKLLERKDIDAVMIAAPDHWHTKISVEAMLAGKDVYCEKPLTLTIDEGKLIEKIVKQTGRVFQVGTMQRTENNQRFLQAIAMIRDGRIGEIRKVTCGINGATGSPVIPAIDVPKGLDWDFWLGPAPKVPYRALPEMRKGYGGGVPLYTNCHYAWRNWYEYSGGQMNDWGAHHVDIATWALGADQSGPSKITPVSFSLPVDYKDGHPTVSDQYNSPTKFEIHANMPGDIPMVITSEGDNGIMFEGTKGRFFVNRGKIVGKPVEDLESNPLPEDAIENVYGGPVAANHTDNFVQAMRSRKQPISDVWTHNRMLETCHLANISIRLGRELNWDPTKREIVGDDEANSFLSRESRKGYEIDM</sequence>
<feature type="domain" description="Gfo/Idh/MocA-like oxidoreductase bacterial type C-terminal" evidence="2">
    <location>
        <begin position="203"/>
        <end position="453"/>
    </location>
</feature>
<dbReference type="GO" id="GO:0000166">
    <property type="term" value="F:nucleotide binding"/>
    <property type="evidence" value="ECO:0007669"/>
    <property type="project" value="InterPro"/>
</dbReference>
<dbReference type="PANTHER" id="PTHR43818">
    <property type="entry name" value="BCDNA.GH03377"/>
    <property type="match status" value="1"/>
</dbReference>
<dbReference type="InterPro" id="IPR006311">
    <property type="entry name" value="TAT_signal"/>
</dbReference>
<dbReference type="InterPro" id="IPR036291">
    <property type="entry name" value="NAD(P)-bd_dom_sf"/>
</dbReference>
<dbReference type="InterPro" id="IPR050463">
    <property type="entry name" value="Gfo/Idh/MocA_oxidrdct_glycsds"/>
</dbReference>
<dbReference type="RefSeq" id="WP_099260196.1">
    <property type="nucleotide sequence ID" value="NZ_NIZW01000006.1"/>
</dbReference>
<name>A0A2G1W969_9BACT</name>
<evidence type="ECO:0000259" key="1">
    <source>
        <dbReference type="Pfam" id="PF01408"/>
    </source>
</evidence>
<evidence type="ECO:0000313" key="3">
    <source>
        <dbReference type="EMBL" id="PHQ35561.1"/>
    </source>
</evidence>
<dbReference type="InterPro" id="IPR043906">
    <property type="entry name" value="Gfo/Idh/MocA_OxRdtase_bact_C"/>
</dbReference>
<dbReference type="Gene3D" id="3.40.50.720">
    <property type="entry name" value="NAD(P)-binding Rossmann-like Domain"/>
    <property type="match status" value="1"/>
</dbReference>
<dbReference type="OrthoDB" id="9788246at2"/>
<dbReference type="Gene3D" id="3.30.360.10">
    <property type="entry name" value="Dihydrodipicolinate Reductase, domain 2"/>
    <property type="match status" value="1"/>
</dbReference>
<organism evidence="3 4">
    <name type="scientific">Rhodopirellula bahusiensis</name>
    <dbReference type="NCBI Taxonomy" id="2014065"/>
    <lineage>
        <taxon>Bacteria</taxon>
        <taxon>Pseudomonadati</taxon>
        <taxon>Planctomycetota</taxon>
        <taxon>Planctomycetia</taxon>
        <taxon>Pirellulales</taxon>
        <taxon>Pirellulaceae</taxon>
        <taxon>Rhodopirellula</taxon>
    </lineage>
</organism>
<accession>A0A2G1W969</accession>